<dbReference type="STRING" id="4432.A0A1U7ZM38"/>
<gene>
    <name evidence="3" type="primary">LOC104595887</name>
</gene>
<dbReference type="InterPro" id="IPR050317">
    <property type="entry name" value="Plant_Fungal_Acyltransferase"/>
</dbReference>
<dbReference type="OrthoDB" id="671439at2759"/>
<dbReference type="AlphaFoldDB" id="A0A1U7ZM38"/>
<dbReference type="GeneID" id="104595887"/>
<evidence type="ECO:0000313" key="2">
    <source>
        <dbReference type="Proteomes" id="UP000189703"/>
    </source>
</evidence>
<dbReference type="PANTHER" id="PTHR31642:SF189">
    <property type="entry name" value="ACYLTRANSFERASE GLAUCE"/>
    <property type="match status" value="1"/>
</dbReference>
<dbReference type="PANTHER" id="PTHR31642">
    <property type="entry name" value="TRICHOTHECENE 3-O-ACETYLTRANSFERASE"/>
    <property type="match status" value="1"/>
</dbReference>
<accession>A0A1U7ZM38</accession>
<reference evidence="3" key="1">
    <citation type="submission" date="2025-08" db="UniProtKB">
        <authorList>
            <consortium name="RefSeq"/>
        </authorList>
    </citation>
    <scope>IDENTIFICATION</scope>
</reference>
<evidence type="ECO:0000313" key="3">
    <source>
        <dbReference type="RefSeq" id="XP_010255141.1"/>
    </source>
</evidence>
<dbReference type="Gene3D" id="3.30.559.10">
    <property type="entry name" value="Chloramphenicol acetyltransferase-like domain"/>
    <property type="match status" value="2"/>
</dbReference>
<dbReference type="RefSeq" id="XP_010255141.1">
    <property type="nucleotide sequence ID" value="XM_010256839.2"/>
</dbReference>
<evidence type="ECO:0000256" key="1">
    <source>
        <dbReference type="ARBA" id="ARBA00009861"/>
    </source>
</evidence>
<organism evidence="2 3">
    <name type="scientific">Nelumbo nucifera</name>
    <name type="common">Sacred lotus</name>
    <dbReference type="NCBI Taxonomy" id="4432"/>
    <lineage>
        <taxon>Eukaryota</taxon>
        <taxon>Viridiplantae</taxon>
        <taxon>Streptophyta</taxon>
        <taxon>Embryophyta</taxon>
        <taxon>Tracheophyta</taxon>
        <taxon>Spermatophyta</taxon>
        <taxon>Magnoliopsida</taxon>
        <taxon>Proteales</taxon>
        <taxon>Nelumbonaceae</taxon>
        <taxon>Nelumbo</taxon>
    </lineage>
</organism>
<sequence>MENHFRDLTPLIPDLKVTIQRSFTVSPTEKTERRFMFLSNIDQGLNFRSEGLQFFKPNANYPPNTVIDILETACQKILVPYDFLAGRLRLNPHQDRLEIDCNSAGVGFVVATSDVSVAEIGDLLYPSPVFKQLIAEALDTLGADDQPLCVLQVTSFKCGGFALGVSCNHALFDGISFRIFIENLSCVAAGKPLAVNPYNNRQLLAARSPPRVTFSHPERVKLEITRNVEPSITKTLFEPMPENLVPKIFRLSADDISKLKQKAKHEGSNPHVTTSFNVVAAHIWRCKALSEDVGENDLDQMSTVLYAVDIRPRIRPPLPPSYTGNAILPGYATASFRDIKEAPFSRLVEMVSVGARRMTDEYARSVIDWIELYKGIPYGDLLIVSWWRLRFSEVEYPWGRPSYSFPAVKYRKGLILLIPDIECEGASSSSDQELSVFLSLPIKKMEKFQALFREFLSPDTSRSRL</sequence>
<name>A0A1U7ZM38_NELNU</name>
<dbReference type="eggNOG" id="ENOG502QT8C">
    <property type="taxonomic scope" value="Eukaryota"/>
</dbReference>
<dbReference type="KEGG" id="nnu:104595887"/>
<dbReference type="InterPro" id="IPR023213">
    <property type="entry name" value="CAT-like_dom_sf"/>
</dbReference>
<dbReference type="OMA" id="DIECEGA"/>
<dbReference type="Proteomes" id="UP000189703">
    <property type="component" value="Unplaced"/>
</dbReference>
<dbReference type="SUPFAM" id="SSF52777">
    <property type="entry name" value="CoA-dependent acyltransferases"/>
    <property type="match status" value="1"/>
</dbReference>
<proteinExistence type="inferred from homology"/>
<protein>
    <submittedName>
        <fullName evidence="3">Shikimate O-hydroxycinnamoyltransferase-like</fullName>
    </submittedName>
</protein>
<comment type="similarity">
    <text evidence="1">Belongs to the plant acyltransferase family.</text>
</comment>
<keyword evidence="2" id="KW-1185">Reference proteome</keyword>
<dbReference type="GO" id="GO:0016747">
    <property type="term" value="F:acyltransferase activity, transferring groups other than amino-acyl groups"/>
    <property type="evidence" value="ECO:0000318"/>
    <property type="project" value="GO_Central"/>
</dbReference>
<dbReference type="Pfam" id="PF02458">
    <property type="entry name" value="Transferase"/>
    <property type="match status" value="1"/>
</dbReference>